<accession>A0AAD9SZA2</accession>
<comment type="similarity">
    <text evidence="3 10">Belongs to the PRM1 family.</text>
</comment>
<feature type="transmembrane region" description="Helical" evidence="10">
    <location>
        <begin position="72"/>
        <end position="89"/>
    </location>
</feature>
<dbReference type="AlphaFoldDB" id="A0AAD9SZA2"/>
<reference evidence="12" key="1">
    <citation type="submission" date="2023-06" db="EMBL/GenBank/DDBJ databases">
        <title>Draft genome of Marssonina rosae.</title>
        <authorList>
            <person name="Cheng Q."/>
        </authorList>
    </citation>
    <scope>NUCLEOTIDE SEQUENCE</scope>
    <source>
        <strain evidence="12">R4</strain>
    </source>
</reference>
<comment type="caution">
    <text evidence="10">Lacks conserved residue(s) required for the propagation of feature annotation.</text>
</comment>
<keyword evidence="7 10" id="KW-1133">Transmembrane helix</keyword>
<comment type="subcellular location">
    <subcellularLocation>
        <location evidence="2 10">Cell membrane</location>
        <topology evidence="2 10">Multi-pass membrane protein</topology>
    </subcellularLocation>
</comment>
<proteinExistence type="inferred from homology"/>
<evidence type="ECO:0000256" key="7">
    <source>
        <dbReference type="ARBA" id="ARBA00022989"/>
    </source>
</evidence>
<evidence type="ECO:0000256" key="8">
    <source>
        <dbReference type="ARBA" id="ARBA00023136"/>
    </source>
</evidence>
<gene>
    <name evidence="12" type="ORF">QTJ16_005171</name>
</gene>
<feature type="compositionally biased region" description="Polar residues" evidence="11">
    <location>
        <begin position="668"/>
        <end position="688"/>
    </location>
</feature>
<dbReference type="GO" id="GO:0043332">
    <property type="term" value="C:mating projection tip"/>
    <property type="evidence" value="ECO:0007669"/>
    <property type="project" value="UniProtKB-UniRule"/>
</dbReference>
<name>A0AAD9SZA2_9HELO</name>
<dbReference type="GO" id="GO:0005886">
    <property type="term" value="C:plasma membrane"/>
    <property type="evidence" value="ECO:0007669"/>
    <property type="project" value="UniProtKB-SubCell"/>
</dbReference>
<feature type="region of interest" description="Disordered" evidence="11">
    <location>
        <begin position="663"/>
        <end position="694"/>
    </location>
</feature>
<dbReference type="GO" id="GO:0032220">
    <property type="term" value="P:plasma membrane fusion involved in cytogamy"/>
    <property type="evidence" value="ECO:0007669"/>
    <property type="project" value="TreeGrafter"/>
</dbReference>
<evidence type="ECO:0000256" key="9">
    <source>
        <dbReference type="ARBA" id="ARBA00023180"/>
    </source>
</evidence>
<organism evidence="12 13">
    <name type="scientific">Diplocarpon rosae</name>
    <dbReference type="NCBI Taxonomy" id="946125"/>
    <lineage>
        <taxon>Eukaryota</taxon>
        <taxon>Fungi</taxon>
        <taxon>Dikarya</taxon>
        <taxon>Ascomycota</taxon>
        <taxon>Pezizomycotina</taxon>
        <taxon>Leotiomycetes</taxon>
        <taxon>Helotiales</taxon>
        <taxon>Drepanopezizaceae</taxon>
        <taxon>Diplocarpon</taxon>
    </lineage>
</organism>
<evidence type="ECO:0000256" key="11">
    <source>
        <dbReference type="SAM" id="MobiDB-lite"/>
    </source>
</evidence>
<feature type="region of interest" description="Disordered" evidence="11">
    <location>
        <begin position="726"/>
        <end position="750"/>
    </location>
</feature>
<dbReference type="PANTHER" id="PTHR31030:SF1">
    <property type="entry name" value="PLASMA MEMBRANE FUSION PROTEIN PRM1"/>
    <property type="match status" value="1"/>
</dbReference>
<evidence type="ECO:0000256" key="4">
    <source>
        <dbReference type="ARBA" id="ARBA00022475"/>
    </source>
</evidence>
<evidence type="ECO:0000313" key="13">
    <source>
        <dbReference type="Proteomes" id="UP001285354"/>
    </source>
</evidence>
<dbReference type="Proteomes" id="UP001285354">
    <property type="component" value="Unassembled WGS sequence"/>
</dbReference>
<evidence type="ECO:0000256" key="10">
    <source>
        <dbReference type="RuleBase" id="RU366035"/>
    </source>
</evidence>
<evidence type="ECO:0000256" key="1">
    <source>
        <dbReference type="ARBA" id="ARBA00002512"/>
    </source>
</evidence>
<keyword evidence="5 10" id="KW-0812">Transmembrane</keyword>
<comment type="caution">
    <text evidence="12">The sequence shown here is derived from an EMBL/GenBank/DDBJ whole genome shotgun (WGS) entry which is preliminary data.</text>
</comment>
<keyword evidence="6 10" id="KW-0184">Conjugation</keyword>
<sequence>MLPLAGLRRLLASATEMSSARHQPQGFPTVPSTLNVGSNELRDWPPSYSPPPNTDPYYTPYLGLRARLSQVWINRWTVLLLLILCRLLLATRGLNGDLASAKTEAMSACASVEQVGSAMASMPHYLAGGVNALAADGFTSAVNAMMSMLLMSITAVEEIVLFVIHMMTSTYLCLITLAVAGSLHVALELIEKVSDFMNKTIADITGGISGEVADFQTSFNSFLSAINIGGIFGSETDPPKINLTSAIDKLNSIQIPTDTLDGDLVKLNASIPSFDQVQNATDSVIRLPFEEVKNLINGTLVAYKFDKSVFPVPQKEQLSFCTDSPAIDDFFGGLVKTVELSKKIFLAILIVLAILVCVPMAFREIWRWRSMRTRASMLQKTAFDPIDVVYIASRPYSTTAGISLAEKFSSPKRKILVRWFVAYATTLPALFVLSLGLAGLFTCLCQYIILKAVERKVPELAAEVGDFSGMVVNAVNNASKAWSVSANQVINSTNKDINDDVFGWVNITTSAVNGTLNTFTDEMGSALNTTFGGTILYDPIKEVLNCLIGLKIAGIQKGLTWVSDHAHVEFPLFEPDVFSLEGLSETASNSSSTDAFFASPENETTDTITAVVVKVATKMSAAIKEEMFISFALIGVYLFIVLIGLARVIYGVFIVRDKTRGEGGPSFTGDSRQPLSPRTPTRNSNTFPTFGAPASSIYPTQGNGELWPNAVLHDEKTGMVGHRSVEVSVKPGHERQSSYGFMDGDADRKS</sequence>
<feature type="transmembrane region" description="Helical" evidence="10">
    <location>
        <begin position="344"/>
        <end position="362"/>
    </location>
</feature>
<feature type="transmembrane region" description="Helical" evidence="10">
    <location>
        <begin position="416"/>
        <end position="441"/>
    </location>
</feature>
<evidence type="ECO:0000256" key="3">
    <source>
        <dbReference type="ARBA" id="ARBA00010780"/>
    </source>
</evidence>
<keyword evidence="4 10" id="KW-1003">Cell membrane</keyword>
<feature type="transmembrane region" description="Helical" evidence="10">
    <location>
        <begin position="144"/>
        <end position="164"/>
    </location>
</feature>
<evidence type="ECO:0000313" key="12">
    <source>
        <dbReference type="EMBL" id="KAK2625859.1"/>
    </source>
</evidence>
<dbReference type="PANTHER" id="PTHR31030">
    <property type="entry name" value="PLASMA MEMBRANE FUSION PROTEIN PRM1"/>
    <property type="match status" value="1"/>
</dbReference>
<feature type="transmembrane region" description="Helical" evidence="10">
    <location>
        <begin position="627"/>
        <end position="650"/>
    </location>
</feature>
<protein>
    <recommendedName>
        <fullName evidence="10">Plasma membrane fusion protein PRM1</fullName>
    </recommendedName>
</protein>
<evidence type="ECO:0000256" key="5">
    <source>
        <dbReference type="ARBA" id="ARBA00022692"/>
    </source>
</evidence>
<dbReference type="InterPro" id="IPR026777">
    <property type="entry name" value="PRM1"/>
</dbReference>
<comment type="function">
    <text evidence="1 10">Involved in cell fusion during mating by stabilizing the plasma membrane fusion event.</text>
</comment>
<feature type="transmembrane region" description="Helical" evidence="10">
    <location>
        <begin position="171"/>
        <end position="190"/>
    </location>
</feature>
<keyword evidence="13" id="KW-1185">Reference proteome</keyword>
<keyword evidence="8 10" id="KW-0472">Membrane</keyword>
<dbReference type="EMBL" id="JAUBYV010000007">
    <property type="protein sequence ID" value="KAK2625859.1"/>
    <property type="molecule type" value="Genomic_DNA"/>
</dbReference>
<evidence type="ECO:0000256" key="6">
    <source>
        <dbReference type="ARBA" id="ARBA00022971"/>
    </source>
</evidence>
<keyword evidence="9" id="KW-0325">Glycoprotein</keyword>
<evidence type="ECO:0000256" key="2">
    <source>
        <dbReference type="ARBA" id="ARBA00004651"/>
    </source>
</evidence>